<dbReference type="EMBL" id="AP014946">
    <property type="protein sequence ID" value="BAT57763.1"/>
    <property type="molecule type" value="Genomic_DNA"/>
</dbReference>
<accession>A0A0S3PPF7</accession>
<dbReference type="AlphaFoldDB" id="A0A0S3PPF7"/>
<sequence length="86" mass="9524">MNMFTRKKDKAPPLVAVNHAGSLSVPGEFATVPCNVLRMSATAAELRLDRPRQLPSAFRLTIRGEARSRSCQLVSAERRSVQVRFA</sequence>
<keyword evidence="2" id="KW-1185">Reference proteome</keyword>
<evidence type="ECO:0000313" key="1">
    <source>
        <dbReference type="EMBL" id="BAT57763.1"/>
    </source>
</evidence>
<evidence type="ECO:0000313" key="2">
    <source>
        <dbReference type="Proteomes" id="UP000236884"/>
    </source>
</evidence>
<name>A0A0S3PPF7_9BRAD</name>
<dbReference type="KEGG" id="vgo:GJW-30_1_00273"/>
<proteinExistence type="predicted"/>
<dbReference type="Proteomes" id="UP000236884">
    <property type="component" value="Chromosome"/>
</dbReference>
<organism evidence="1 2">
    <name type="scientific">Variibacter gotjawalensis</name>
    <dbReference type="NCBI Taxonomy" id="1333996"/>
    <lineage>
        <taxon>Bacteria</taxon>
        <taxon>Pseudomonadati</taxon>
        <taxon>Pseudomonadota</taxon>
        <taxon>Alphaproteobacteria</taxon>
        <taxon>Hyphomicrobiales</taxon>
        <taxon>Nitrobacteraceae</taxon>
        <taxon>Variibacter</taxon>
    </lineage>
</organism>
<gene>
    <name evidence="1" type="ORF">GJW-30_1_00273</name>
</gene>
<evidence type="ECO:0008006" key="3">
    <source>
        <dbReference type="Google" id="ProtNLM"/>
    </source>
</evidence>
<reference evidence="1 2" key="1">
    <citation type="submission" date="2015-08" db="EMBL/GenBank/DDBJ databases">
        <title>Investigation of the bacterial diversity of lava forest soil.</title>
        <authorList>
            <person name="Lee J.S."/>
        </authorList>
    </citation>
    <scope>NUCLEOTIDE SEQUENCE [LARGE SCALE GENOMIC DNA]</scope>
    <source>
        <strain evidence="1 2">GJW-30</strain>
    </source>
</reference>
<protein>
    <recommendedName>
        <fullName evidence="3">PilZ domain-containing protein</fullName>
    </recommendedName>
</protein>
<dbReference type="RefSeq" id="WP_130364699.1">
    <property type="nucleotide sequence ID" value="NZ_AP014946.1"/>
</dbReference>